<evidence type="ECO:0000256" key="2">
    <source>
        <dbReference type="PIRSR" id="PIRSR001359-2"/>
    </source>
</evidence>
<dbReference type="GO" id="GO:0008270">
    <property type="term" value="F:zinc ion binding"/>
    <property type="evidence" value="ECO:0007669"/>
    <property type="project" value="InterPro"/>
</dbReference>
<evidence type="ECO:0000256" key="1">
    <source>
        <dbReference type="PIRSR" id="PIRSR001359-1"/>
    </source>
</evidence>
<accession>A0A511WZJ6</accession>
<dbReference type="InterPro" id="IPR000771">
    <property type="entry name" value="FBA_II"/>
</dbReference>
<dbReference type="STRING" id="442899.SAMN05720591_10643"/>
<dbReference type="AlphaFoldDB" id="A0A511WZJ6"/>
<evidence type="ECO:0000313" key="4">
    <source>
        <dbReference type="EMBL" id="GEN56122.1"/>
    </source>
</evidence>
<feature type="binding site" evidence="3">
    <location>
        <position position="133"/>
    </location>
    <ligand>
        <name>Zn(2+)</name>
        <dbReference type="ChEBI" id="CHEBI:29105"/>
        <label>2</label>
    </ligand>
</feature>
<feature type="binding site" evidence="2">
    <location>
        <begin position="209"/>
        <end position="211"/>
    </location>
    <ligand>
        <name>dihydroxyacetone phosphate</name>
        <dbReference type="ChEBI" id="CHEBI:57642"/>
    </ligand>
</feature>
<organism evidence="4 5">
    <name type="scientific">Halolactibacillus alkaliphilus</name>
    <dbReference type="NCBI Taxonomy" id="442899"/>
    <lineage>
        <taxon>Bacteria</taxon>
        <taxon>Bacillati</taxon>
        <taxon>Bacillota</taxon>
        <taxon>Bacilli</taxon>
        <taxon>Bacillales</taxon>
        <taxon>Bacillaceae</taxon>
        <taxon>Halolactibacillus</taxon>
    </lineage>
</organism>
<dbReference type="SUPFAM" id="SSF51569">
    <property type="entry name" value="Aldolase"/>
    <property type="match status" value="1"/>
</dbReference>
<dbReference type="GO" id="GO:0005975">
    <property type="term" value="P:carbohydrate metabolic process"/>
    <property type="evidence" value="ECO:0007669"/>
    <property type="project" value="InterPro"/>
</dbReference>
<feature type="binding site" evidence="3">
    <location>
        <position position="82"/>
    </location>
    <ligand>
        <name>Zn(2+)</name>
        <dbReference type="ChEBI" id="CHEBI:29105"/>
        <label>1</label>
        <note>catalytic</note>
    </ligand>
</feature>
<dbReference type="PANTHER" id="PTHR30304">
    <property type="entry name" value="D-TAGATOSE-1,6-BISPHOSPHATE ALDOLASE"/>
    <property type="match status" value="1"/>
</dbReference>
<gene>
    <name evidence="4" type="ORF">HAL01_05860</name>
</gene>
<dbReference type="OrthoDB" id="9803995at2"/>
<keyword evidence="3" id="KW-0862">Zinc</keyword>
<dbReference type="GO" id="GO:0009025">
    <property type="term" value="F:tagatose-bisphosphate aldolase activity"/>
    <property type="evidence" value="ECO:0007669"/>
    <property type="project" value="TreeGrafter"/>
</dbReference>
<dbReference type="GO" id="GO:0005829">
    <property type="term" value="C:cytosol"/>
    <property type="evidence" value="ECO:0007669"/>
    <property type="project" value="TreeGrafter"/>
</dbReference>
<feature type="binding site" evidence="2">
    <location>
        <begin position="230"/>
        <end position="233"/>
    </location>
    <ligand>
        <name>dihydroxyacetone phosphate</name>
        <dbReference type="ChEBI" id="CHEBI:57642"/>
    </ligand>
</feature>
<sequence>MIVNSSALFKIAKENNYAIPATNFIDSLTAKVYTETAESLGLPLILAYAQSHQDYLDLEEAAWIGHYYANKAKVPIVLHLDHGTDLDFIKKAINLGFNSVMFDGSSLNYDENVRLTKQVVDYAHGCGVTVEGEIGHVGSNAVSYEGESNDDSHYTEVEDAYNFIQATHVDALAVSIGTAHGQYVGEPKINFERLHDIVEKVDVPLVLHGGSSSGDANLKRCAKEGMQKINIFTDLIVAAHKEAQKDSLHYMALRENMKNGLKQVLVNYYHVFETKPVKWEV</sequence>
<dbReference type="NCBIfam" id="TIGR00167">
    <property type="entry name" value="cbbA"/>
    <property type="match status" value="1"/>
</dbReference>
<dbReference type="PANTHER" id="PTHR30304:SF0">
    <property type="entry name" value="D-TAGATOSE-1,6-BISPHOSPHATE ALDOLASE SUBUNIT GATY-RELATED"/>
    <property type="match status" value="1"/>
</dbReference>
<dbReference type="InterPro" id="IPR013785">
    <property type="entry name" value="Aldolase_TIM"/>
</dbReference>
<evidence type="ECO:0000313" key="5">
    <source>
        <dbReference type="Proteomes" id="UP000321400"/>
    </source>
</evidence>
<protein>
    <submittedName>
        <fullName evidence="4">Fructose-bisphosphate aldolase</fullName>
    </submittedName>
</protein>
<proteinExistence type="predicted"/>
<dbReference type="Proteomes" id="UP000321400">
    <property type="component" value="Unassembled WGS sequence"/>
</dbReference>
<dbReference type="RefSeq" id="WP_089800536.1">
    <property type="nucleotide sequence ID" value="NZ_BJYE01000005.1"/>
</dbReference>
<feature type="binding site" evidence="3">
    <location>
        <position position="208"/>
    </location>
    <ligand>
        <name>Zn(2+)</name>
        <dbReference type="ChEBI" id="CHEBI:29105"/>
        <label>1</label>
        <note>catalytic</note>
    </ligand>
</feature>
<comment type="caution">
    <text evidence="4">The sequence shown here is derived from an EMBL/GenBank/DDBJ whole genome shotgun (WGS) entry which is preliminary data.</text>
</comment>
<name>A0A511WZJ6_9BACI</name>
<dbReference type="EMBL" id="BJYE01000005">
    <property type="protein sequence ID" value="GEN56122.1"/>
    <property type="molecule type" value="Genomic_DNA"/>
</dbReference>
<dbReference type="Gene3D" id="3.20.20.70">
    <property type="entry name" value="Aldolase class I"/>
    <property type="match status" value="1"/>
</dbReference>
<keyword evidence="3" id="KW-0479">Metal-binding</keyword>
<feature type="binding site" evidence="3">
    <location>
        <position position="103"/>
    </location>
    <ligand>
        <name>Zn(2+)</name>
        <dbReference type="ChEBI" id="CHEBI:29105"/>
        <label>2</label>
    </ligand>
</feature>
<feature type="binding site" evidence="2">
    <location>
        <position position="181"/>
    </location>
    <ligand>
        <name>dihydroxyacetone phosphate</name>
        <dbReference type="ChEBI" id="CHEBI:57642"/>
    </ligand>
</feature>
<evidence type="ECO:0000256" key="3">
    <source>
        <dbReference type="PIRSR" id="PIRSR001359-3"/>
    </source>
</evidence>
<comment type="cofactor">
    <cofactor evidence="3">
        <name>Zn(2+)</name>
        <dbReference type="ChEBI" id="CHEBI:29105"/>
    </cofactor>
    <text evidence="3">Binds 2 Zn(2+) ions per subunit. One is catalytic and the other provides a structural contribution.</text>
</comment>
<dbReference type="PIRSF" id="PIRSF001359">
    <property type="entry name" value="F_bP_aldolase_II"/>
    <property type="match status" value="1"/>
</dbReference>
<feature type="active site" description="Proton donor" evidence="1">
    <location>
        <position position="81"/>
    </location>
</feature>
<keyword evidence="5" id="KW-1185">Reference proteome</keyword>
<reference evidence="4 5" key="1">
    <citation type="submission" date="2019-07" db="EMBL/GenBank/DDBJ databases">
        <title>Whole genome shotgun sequence of Halolactibacillus alkaliphilus NBRC 103919.</title>
        <authorList>
            <person name="Hosoyama A."/>
            <person name="Uohara A."/>
            <person name="Ohji S."/>
            <person name="Ichikawa N."/>
        </authorList>
    </citation>
    <scope>NUCLEOTIDE SEQUENCE [LARGE SCALE GENOMIC DNA]</scope>
    <source>
        <strain evidence="4 5">NBRC 103919</strain>
    </source>
</reference>
<dbReference type="CDD" id="cd00947">
    <property type="entry name" value="TBP_aldolase_IIB"/>
    <property type="match status" value="1"/>
</dbReference>
<dbReference type="Pfam" id="PF01116">
    <property type="entry name" value="F_bP_aldolase"/>
    <property type="match status" value="1"/>
</dbReference>
<feature type="binding site" evidence="3">
    <location>
        <position position="180"/>
    </location>
    <ligand>
        <name>Zn(2+)</name>
        <dbReference type="ChEBI" id="CHEBI:29105"/>
        <label>1</label>
        <note>catalytic</note>
    </ligand>
</feature>
<dbReference type="InterPro" id="IPR050246">
    <property type="entry name" value="Class_II_FBP_aldolase"/>
</dbReference>